<evidence type="ECO:0000259" key="11">
    <source>
        <dbReference type="Pfam" id="PF00955"/>
    </source>
</evidence>
<evidence type="ECO:0000313" key="13">
    <source>
        <dbReference type="EMBL" id="VDI80790.1"/>
    </source>
</evidence>
<evidence type="ECO:0000313" key="14">
    <source>
        <dbReference type="Proteomes" id="UP000596742"/>
    </source>
</evidence>
<evidence type="ECO:0000256" key="7">
    <source>
        <dbReference type="ARBA" id="ARBA00023065"/>
    </source>
</evidence>
<evidence type="ECO:0000256" key="6">
    <source>
        <dbReference type="ARBA" id="ARBA00022989"/>
    </source>
</evidence>
<feature type="domain" description="Band 3 cytoplasmic" evidence="12">
    <location>
        <begin position="43"/>
        <end position="343"/>
    </location>
</feature>
<dbReference type="InterPro" id="IPR003020">
    <property type="entry name" value="HCO3_transpt_euk"/>
</dbReference>
<dbReference type="Gene3D" id="1.10.287.570">
    <property type="entry name" value="Helical hairpin bin"/>
    <property type="match status" value="1"/>
</dbReference>
<evidence type="ECO:0000256" key="5">
    <source>
        <dbReference type="ARBA" id="ARBA00022692"/>
    </source>
</evidence>
<dbReference type="SUPFAM" id="SSF55804">
    <property type="entry name" value="Phoshotransferase/anion transport protein"/>
    <property type="match status" value="1"/>
</dbReference>
<dbReference type="GO" id="GO:0005452">
    <property type="term" value="F:solute:inorganic anion antiporter activity"/>
    <property type="evidence" value="ECO:0007669"/>
    <property type="project" value="InterPro"/>
</dbReference>
<keyword evidence="7 9" id="KW-0406">Ion transport</keyword>
<dbReference type="Gene3D" id="3.40.930.10">
    <property type="entry name" value="Mannitol-specific EII, Chain A"/>
    <property type="match status" value="1"/>
</dbReference>
<dbReference type="NCBIfam" id="TIGR00834">
    <property type="entry name" value="ae"/>
    <property type="match status" value="1"/>
</dbReference>
<comment type="similarity">
    <text evidence="2 9">Belongs to the anion exchanger (TC 2.A.31) family.</text>
</comment>
<organism evidence="13 14">
    <name type="scientific">Mytilus galloprovincialis</name>
    <name type="common">Mediterranean mussel</name>
    <dbReference type="NCBI Taxonomy" id="29158"/>
    <lineage>
        <taxon>Eukaryota</taxon>
        <taxon>Metazoa</taxon>
        <taxon>Spiralia</taxon>
        <taxon>Lophotrochozoa</taxon>
        <taxon>Mollusca</taxon>
        <taxon>Bivalvia</taxon>
        <taxon>Autobranchia</taxon>
        <taxon>Pteriomorphia</taxon>
        <taxon>Mytilida</taxon>
        <taxon>Mytiloidea</taxon>
        <taxon>Mytilidae</taxon>
        <taxon>Mytilinae</taxon>
        <taxon>Mytilus</taxon>
    </lineage>
</organism>
<feature type="transmembrane region" description="Helical" evidence="9">
    <location>
        <begin position="529"/>
        <end position="547"/>
    </location>
</feature>
<sequence length="779" mass="87835">MSSQIATITPTRLDHALCNSVKIQVPKFEITIDDVSEKLEPRDLFCQMDALRHYNDDFVWKEVRRWVKFEEEIEEKGKRWSKPHVSSICMQYLTELHQIVVSNPCLLDLEATSMFDIVDILLEQWRFNGTLNSLLWNHVKAVLLKRHKHQHVGRRQIKRHQSRASNLFQGAFLSDEEDVPSSPETRSRMNGGYQPSTQSLSEMANGMENGDVKASNPNLLSFGGETNRKFKRKIPDGAEVMNVMVGEVEELTDNLCAFVRLREAKDLGKITEVDLPTRFLFILLVPKAHLEPAIEAGRCMGALMTDEIFREIAYIAEDKTDILSGLQEFISQTIVLPPGSWDPSIRIEPPAEIPTKESRKPPVYTTIVVDKNEDDSHDDPTLERTGRVFGGLIADVKRKLPHYKSDFTDSLHIQCVASFIYLFLATLTPNVTFGGLLSTATEGYMGTIECILAASITGVIFALFAGQPLNILGSTGPMLVLEMILFKFCKDQDWDFMPIRVWVGLWTALLILIIVAFDLSSLVRYITRFTEECFACLIALIFIYQAFKQLYKIGIKYPVQRWTTDSGCFCIINNFTIPPKPEEGILVRHVRSASLSLSSNEDIVTRSPNNDMPLHQFIAPSNCTLYGGILTGTGCDSSQSPDVLFMSIVLFFGTFIIARLLVSFKKTRYFSTMIRQIVSDFSVLIAIVVMVGFDAWFGVATPKLNVPSVFKPTKPGRGWLINPISDKNPWWLILVAVVPALLTTILIFMDQQITSVIVNRKENKLKKGGGYHLDMLVVA</sequence>
<feature type="region of interest" description="Disordered" evidence="10">
    <location>
        <begin position="175"/>
        <end position="218"/>
    </location>
</feature>
<feature type="transmembrane region" description="Helical" evidence="9">
    <location>
        <begin position="683"/>
        <end position="701"/>
    </location>
</feature>
<dbReference type="Pfam" id="PF00955">
    <property type="entry name" value="HCO3_cotransp"/>
    <property type="match status" value="1"/>
</dbReference>
<feature type="compositionally biased region" description="Polar residues" evidence="10">
    <location>
        <begin position="193"/>
        <end position="202"/>
    </location>
</feature>
<dbReference type="PANTHER" id="PTHR11453">
    <property type="entry name" value="ANION EXCHANGE PROTEIN"/>
    <property type="match status" value="1"/>
</dbReference>
<feature type="transmembrane region" description="Helical" evidence="9">
    <location>
        <begin position="730"/>
        <end position="749"/>
    </location>
</feature>
<dbReference type="GO" id="GO:0051453">
    <property type="term" value="P:regulation of intracellular pH"/>
    <property type="evidence" value="ECO:0007669"/>
    <property type="project" value="TreeGrafter"/>
</dbReference>
<feature type="transmembrane region" description="Helical" evidence="9">
    <location>
        <begin position="643"/>
        <end position="662"/>
    </location>
</feature>
<keyword evidence="8 9" id="KW-0472">Membrane</keyword>
<dbReference type="InterPro" id="IPR016152">
    <property type="entry name" value="PTrfase/Anion_transptr"/>
</dbReference>
<dbReference type="PRINTS" id="PR01232">
    <property type="entry name" value="NAHCO3TRSPRT"/>
</dbReference>
<comment type="subcellular location">
    <subcellularLocation>
        <location evidence="1">Basolateral cell membrane</location>
        <topology evidence="1">Multi-pass membrane protein</topology>
    </subcellularLocation>
    <subcellularLocation>
        <location evidence="9">Membrane</location>
        <topology evidence="9">Multi-pass membrane protein</topology>
    </subcellularLocation>
</comment>
<evidence type="ECO:0000256" key="2">
    <source>
        <dbReference type="ARBA" id="ARBA00010993"/>
    </source>
</evidence>
<dbReference type="PRINTS" id="PR01231">
    <property type="entry name" value="HCO3TRNSPORT"/>
</dbReference>
<name>A0A8B6HLW6_MYTGA</name>
<dbReference type="FunFam" id="1.10.287.570:FF:000001">
    <property type="entry name" value="Anion exchange protein"/>
    <property type="match status" value="1"/>
</dbReference>
<keyword evidence="4" id="KW-1003">Cell membrane</keyword>
<evidence type="ECO:0000256" key="10">
    <source>
        <dbReference type="SAM" id="MobiDB-lite"/>
    </source>
</evidence>
<dbReference type="InterPro" id="IPR011531">
    <property type="entry name" value="HCO3_transpt-like_TM_dom"/>
</dbReference>
<evidence type="ECO:0000256" key="4">
    <source>
        <dbReference type="ARBA" id="ARBA00022475"/>
    </source>
</evidence>
<feature type="transmembrane region" description="Helical" evidence="9">
    <location>
        <begin position="419"/>
        <end position="438"/>
    </location>
</feature>
<evidence type="ECO:0000256" key="9">
    <source>
        <dbReference type="RuleBase" id="RU362035"/>
    </source>
</evidence>
<evidence type="ECO:0000256" key="8">
    <source>
        <dbReference type="ARBA" id="ARBA00023136"/>
    </source>
</evidence>
<comment type="caution">
    <text evidence="9">Lacks conserved residue(s) required for the propagation of feature annotation.</text>
</comment>
<dbReference type="GO" id="GO:0016323">
    <property type="term" value="C:basolateral plasma membrane"/>
    <property type="evidence" value="ECO:0007669"/>
    <property type="project" value="UniProtKB-SubCell"/>
</dbReference>
<dbReference type="Pfam" id="PF07565">
    <property type="entry name" value="Band_3_cyto"/>
    <property type="match status" value="1"/>
</dbReference>
<accession>A0A8B6HLW6</accession>
<comment type="caution">
    <text evidence="13">The sequence shown here is derived from an EMBL/GenBank/DDBJ whole genome shotgun (WGS) entry which is preliminary data.</text>
</comment>
<feature type="non-terminal residue" evidence="13">
    <location>
        <position position="1"/>
    </location>
</feature>
<gene>
    <name evidence="13" type="ORF">MGAL_10B031053</name>
</gene>
<protein>
    <recommendedName>
        <fullName evidence="9">Anion exchange protein</fullName>
    </recommendedName>
</protein>
<dbReference type="PANTHER" id="PTHR11453:SF36">
    <property type="entry name" value="ANION EXCHANGE PROTEIN"/>
    <property type="match status" value="1"/>
</dbReference>
<feature type="transmembrane region" description="Helical" evidence="9">
    <location>
        <begin position="499"/>
        <end position="517"/>
    </location>
</feature>
<dbReference type="InterPro" id="IPR003024">
    <property type="entry name" value="Na/HCO3_transpt"/>
</dbReference>
<keyword evidence="6 9" id="KW-1133">Transmembrane helix</keyword>
<evidence type="ECO:0000256" key="3">
    <source>
        <dbReference type="ARBA" id="ARBA00022448"/>
    </source>
</evidence>
<evidence type="ECO:0000259" key="12">
    <source>
        <dbReference type="Pfam" id="PF07565"/>
    </source>
</evidence>
<proteinExistence type="inferred from homology"/>
<dbReference type="InterPro" id="IPR013769">
    <property type="entry name" value="Band3_cytoplasmic_dom"/>
</dbReference>
<dbReference type="Proteomes" id="UP000596742">
    <property type="component" value="Unassembled WGS sequence"/>
</dbReference>
<evidence type="ECO:0000256" key="1">
    <source>
        <dbReference type="ARBA" id="ARBA00004554"/>
    </source>
</evidence>
<dbReference type="EMBL" id="UYJE01010205">
    <property type="protein sequence ID" value="VDI80790.1"/>
    <property type="molecule type" value="Genomic_DNA"/>
</dbReference>
<dbReference type="OrthoDB" id="1735926at2759"/>
<dbReference type="GO" id="GO:0008509">
    <property type="term" value="F:monoatomic anion transmembrane transporter activity"/>
    <property type="evidence" value="ECO:0007669"/>
    <property type="project" value="InterPro"/>
</dbReference>
<feature type="domain" description="Bicarbonate transporter-like transmembrane" evidence="11">
    <location>
        <begin position="387"/>
        <end position="779"/>
    </location>
</feature>
<dbReference type="AlphaFoldDB" id="A0A8B6HLW6"/>
<keyword evidence="3 9" id="KW-0813">Transport</keyword>
<reference evidence="13" key="1">
    <citation type="submission" date="2018-11" db="EMBL/GenBank/DDBJ databases">
        <authorList>
            <person name="Alioto T."/>
            <person name="Alioto T."/>
        </authorList>
    </citation>
    <scope>NUCLEOTIDE SEQUENCE</scope>
</reference>
<feature type="transmembrane region" description="Helical" evidence="9">
    <location>
        <begin position="450"/>
        <end position="469"/>
    </location>
</feature>
<keyword evidence="5 9" id="KW-0812">Transmembrane</keyword>
<keyword evidence="14" id="KW-1185">Reference proteome</keyword>
<dbReference type="GO" id="GO:0008510">
    <property type="term" value="F:sodium:bicarbonate symporter activity"/>
    <property type="evidence" value="ECO:0007669"/>
    <property type="project" value="TreeGrafter"/>
</dbReference>